<dbReference type="AlphaFoldDB" id="A0ABD0YAD0"/>
<comment type="catalytic activity">
    <reaction evidence="6">
        <text>L-threonyl-[protein] + ATP = O-phospho-L-threonyl-[protein] + ADP + H(+)</text>
        <dbReference type="Rhea" id="RHEA:46608"/>
        <dbReference type="Rhea" id="RHEA-COMP:11060"/>
        <dbReference type="Rhea" id="RHEA-COMP:11605"/>
        <dbReference type="ChEBI" id="CHEBI:15378"/>
        <dbReference type="ChEBI" id="CHEBI:30013"/>
        <dbReference type="ChEBI" id="CHEBI:30616"/>
        <dbReference type="ChEBI" id="CHEBI:61977"/>
        <dbReference type="ChEBI" id="CHEBI:456216"/>
        <dbReference type="EC" id="2.7.11.24"/>
    </reaction>
</comment>
<keyword evidence="5" id="KW-0067">ATP-binding</keyword>
<keyword evidence="11" id="KW-1185">Reference proteome</keyword>
<evidence type="ECO:0000256" key="8">
    <source>
        <dbReference type="SAM" id="MobiDB-lite"/>
    </source>
</evidence>
<dbReference type="InterPro" id="IPR003527">
    <property type="entry name" value="MAP_kinase_CS"/>
</dbReference>
<evidence type="ECO:0000256" key="3">
    <source>
        <dbReference type="ARBA" id="ARBA00022741"/>
    </source>
</evidence>
<dbReference type="PROSITE" id="PS01351">
    <property type="entry name" value="MAPK"/>
    <property type="match status" value="1"/>
</dbReference>
<dbReference type="Proteomes" id="UP001558652">
    <property type="component" value="Unassembled WGS sequence"/>
</dbReference>
<accession>A0ABD0YAD0</accession>
<evidence type="ECO:0000256" key="4">
    <source>
        <dbReference type="ARBA" id="ARBA00022777"/>
    </source>
</evidence>
<keyword evidence="2" id="KW-0808">Transferase</keyword>
<dbReference type="InterPro" id="IPR050117">
    <property type="entry name" value="MAPK"/>
</dbReference>
<dbReference type="EMBL" id="JBFDAA010000020">
    <property type="protein sequence ID" value="KAL1115153.1"/>
    <property type="molecule type" value="Genomic_DNA"/>
</dbReference>
<dbReference type="PANTHER" id="PTHR24055">
    <property type="entry name" value="MITOGEN-ACTIVATED PROTEIN KINASE"/>
    <property type="match status" value="1"/>
</dbReference>
<evidence type="ECO:0000256" key="5">
    <source>
        <dbReference type="ARBA" id="ARBA00022840"/>
    </source>
</evidence>
<evidence type="ECO:0000256" key="2">
    <source>
        <dbReference type="ARBA" id="ARBA00022679"/>
    </source>
</evidence>
<dbReference type="FunFam" id="3.30.200.20:FF:000166">
    <property type="entry name" value="Mitogen-activated protein kinase"/>
    <property type="match status" value="1"/>
</dbReference>
<name>A0ABD0YAD0_9HEMI</name>
<dbReference type="Pfam" id="PF00069">
    <property type="entry name" value="Pkinase"/>
    <property type="match status" value="1"/>
</dbReference>
<keyword evidence="4" id="KW-0418">Kinase</keyword>
<dbReference type="Gene3D" id="3.30.200.20">
    <property type="entry name" value="Phosphorylase Kinase, domain 1"/>
    <property type="match status" value="1"/>
</dbReference>
<dbReference type="PROSITE" id="PS50011">
    <property type="entry name" value="PROTEIN_KINASE_DOM"/>
    <property type="match status" value="1"/>
</dbReference>
<protein>
    <recommendedName>
        <fullName evidence="9">Protein kinase domain-containing protein</fullName>
    </recommendedName>
</protein>
<dbReference type="PROSITE" id="PS00108">
    <property type="entry name" value="PROTEIN_KINASE_ST"/>
    <property type="match status" value="1"/>
</dbReference>
<dbReference type="GO" id="GO:0004707">
    <property type="term" value="F:MAP kinase activity"/>
    <property type="evidence" value="ECO:0007669"/>
    <property type="project" value="UniProtKB-EC"/>
</dbReference>
<dbReference type="InterPro" id="IPR011009">
    <property type="entry name" value="Kinase-like_dom_sf"/>
</dbReference>
<comment type="caution">
    <text evidence="10">The sequence shown here is derived from an EMBL/GenBank/DDBJ whole genome shotgun (WGS) entry which is preliminary data.</text>
</comment>
<dbReference type="InterPro" id="IPR008271">
    <property type="entry name" value="Ser/Thr_kinase_AS"/>
</dbReference>
<dbReference type="Gene3D" id="1.10.510.10">
    <property type="entry name" value="Transferase(Phosphotransferase) domain 1"/>
    <property type="match status" value="1"/>
</dbReference>
<feature type="region of interest" description="Disordered" evidence="8">
    <location>
        <begin position="139"/>
        <end position="174"/>
    </location>
</feature>
<sequence>AFGIVWKGEERRTKRCVALKKIYDAFQNATDAQRTFREIMFLNEFRCHPNIVRLLDLHKAANDRDIYLVFEYMDMDLHNIIKKGNILNNVHKKYITYQLLKAIKFIHSAGVIHRDLKPSNILVNKKCECKVADFGLSRRRGGSAAPPTTRHRSPTTWRRAGTERRKYSRRPRAGTRKASTCGVWAASSPRCSSANRCSRAIRLRTR</sequence>
<feature type="domain" description="Protein kinase" evidence="9">
    <location>
        <begin position="1"/>
        <end position="206"/>
    </location>
</feature>
<evidence type="ECO:0000256" key="7">
    <source>
        <dbReference type="ARBA" id="ARBA00048312"/>
    </source>
</evidence>
<evidence type="ECO:0000259" key="9">
    <source>
        <dbReference type="PROSITE" id="PS50011"/>
    </source>
</evidence>
<evidence type="ECO:0000313" key="11">
    <source>
        <dbReference type="Proteomes" id="UP001558652"/>
    </source>
</evidence>
<proteinExistence type="predicted"/>
<keyword evidence="1" id="KW-0723">Serine/threonine-protein kinase</keyword>
<dbReference type="InterPro" id="IPR000719">
    <property type="entry name" value="Prot_kinase_dom"/>
</dbReference>
<reference evidence="10 11" key="1">
    <citation type="submission" date="2024-07" db="EMBL/GenBank/DDBJ databases">
        <title>Chromosome-level genome assembly of the water stick insect Ranatra chinensis (Heteroptera: Nepidae).</title>
        <authorList>
            <person name="Liu X."/>
        </authorList>
    </citation>
    <scope>NUCLEOTIDE SEQUENCE [LARGE SCALE GENOMIC DNA]</scope>
    <source>
        <strain evidence="10">Cailab_2021Rc</strain>
        <tissue evidence="10">Muscle</tissue>
    </source>
</reference>
<comment type="catalytic activity">
    <reaction evidence="7">
        <text>L-seryl-[protein] + ATP = O-phospho-L-seryl-[protein] + ADP + H(+)</text>
        <dbReference type="Rhea" id="RHEA:17989"/>
        <dbReference type="Rhea" id="RHEA-COMP:9863"/>
        <dbReference type="Rhea" id="RHEA-COMP:11604"/>
        <dbReference type="ChEBI" id="CHEBI:15378"/>
        <dbReference type="ChEBI" id="CHEBI:29999"/>
        <dbReference type="ChEBI" id="CHEBI:30616"/>
        <dbReference type="ChEBI" id="CHEBI:83421"/>
        <dbReference type="ChEBI" id="CHEBI:456216"/>
        <dbReference type="EC" id="2.7.11.24"/>
    </reaction>
</comment>
<keyword evidence="3" id="KW-0547">Nucleotide-binding</keyword>
<organism evidence="10 11">
    <name type="scientific">Ranatra chinensis</name>
    <dbReference type="NCBI Taxonomy" id="642074"/>
    <lineage>
        <taxon>Eukaryota</taxon>
        <taxon>Metazoa</taxon>
        <taxon>Ecdysozoa</taxon>
        <taxon>Arthropoda</taxon>
        <taxon>Hexapoda</taxon>
        <taxon>Insecta</taxon>
        <taxon>Pterygota</taxon>
        <taxon>Neoptera</taxon>
        <taxon>Paraneoptera</taxon>
        <taxon>Hemiptera</taxon>
        <taxon>Heteroptera</taxon>
        <taxon>Panheteroptera</taxon>
        <taxon>Nepomorpha</taxon>
        <taxon>Nepidae</taxon>
        <taxon>Ranatrinae</taxon>
        <taxon>Ranatra</taxon>
    </lineage>
</organism>
<gene>
    <name evidence="10" type="ORF">AAG570_007184</name>
</gene>
<dbReference type="SUPFAM" id="SSF56112">
    <property type="entry name" value="Protein kinase-like (PK-like)"/>
    <property type="match status" value="1"/>
</dbReference>
<dbReference type="GO" id="GO:0005524">
    <property type="term" value="F:ATP binding"/>
    <property type="evidence" value="ECO:0007669"/>
    <property type="project" value="UniProtKB-KW"/>
</dbReference>
<evidence type="ECO:0000313" key="10">
    <source>
        <dbReference type="EMBL" id="KAL1115153.1"/>
    </source>
</evidence>
<evidence type="ECO:0000256" key="6">
    <source>
        <dbReference type="ARBA" id="ARBA00047592"/>
    </source>
</evidence>
<dbReference type="SMART" id="SM00220">
    <property type="entry name" value="S_TKc"/>
    <property type="match status" value="1"/>
</dbReference>
<evidence type="ECO:0000256" key="1">
    <source>
        <dbReference type="ARBA" id="ARBA00022527"/>
    </source>
</evidence>
<feature type="non-terminal residue" evidence="10">
    <location>
        <position position="1"/>
    </location>
</feature>